<comment type="caution">
    <text evidence="2">The sequence shown here is derived from an EMBL/GenBank/DDBJ whole genome shotgun (WGS) entry which is preliminary data.</text>
</comment>
<feature type="region of interest" description="Disordered" evidence="1">
    <location>
        <begin position="1"/>
        <end position="40"/>
    </location>
</feature>
<dbReference type="AlphaFoldDB" id="A0A1E3I989"/>
<sequence>MPSASTTGSFSDISTSDIVSNDPPRGTTITSSFRSTNSGSDLTIQIPRTLEGHLGVLIFEIPHYETSLQRDENDWLDEAELNIRVPADRNSRKYDNLQEAIDEVYFPVDEAARDSYKDDVEDELATIRELSIQPSSTAAAHTTISLDELKICAERDF</sequence>
<reference evidence="2 3" key="1">
    <citation type="submission" date="2016-06" db="EMBL/GenBank/DDBJ databases">
        <title>Evolution of pathogenesis and genome organization in the Tremellales.</title>
        <authorList>
            <person name="Cuomo C."/>
            <person name="Litvintseva A."/>
            <person name="Heitman J."/>
            <person name="Chen Y."/>
            <person name="Sun S."/>
            <person name="Springer D."/>
            <person name="Dromer F."/>
            <person name="Young S."/>
            <person name="Zeng Q."/>
            <person name="Chapman S."/>
            <person name="Gujja S."/>
            <person name="Saif S."/>
            <person name="Birren B."/>
        </authorList>
    </citation>
    <scope>NUCLEOTIDE SEQUENCE [LARGE SCALE GENOMIC DNA]</scope>
    <source>
        <strain evidence="2 3">CBS 6039</strain>
    </source>
</reference>
<evidence type="ECO:0000256" key="1">
    <source>
        <dbReference type="SAM" id="MobiDB-lite"/>
    </source>
</evidence>
<name>A0A1E3I989_9TREE</name>
<dbReference type="EMBL" id="AWGJ01000001">
    <property type="protein sequence ID" value="ODN84955.1"/>
    <property type="molecule type" value="Genomic_DNA"/>
</dbReference>
<feature type="compositionally biased region" description="Polar residues" evidence="1">
    <location>
        <begin position="1"/>
        <end position="19"/>
    </location>
</feature>
<evidence type="ECO:0000313" key="2">
    <source>
        <dbReference type="EMBL" id="ODN84955.1"/>
    </source>
</evidence>
<dbReference type="Proteomes" id="UP000094065">
    <property type="component" value="Unassembled WGS sequence"/>
</dbReference>
<gene>
    <name evidence="2" type="ORF">L202_00799</name>
</gene>
<organism evidence="2 3">
    <name type="scientific">Cryptococcus amylolentus CBS 6039</name>
    <dbReference type="NCBI Taxonomy" id="1295533"/>
    <lineage>
        <taxon>Eukaryota</taxon>
        <taxon>Fungi</taxon>
        <taxon>Dikarya</taxon>
        <taxon>Basidiomycota</taxon>
        <taxon>Agaricomycotina</taxon>
        <taxon>Tremellomycetes</taxon>
        <taxon>Tremellales</taxon>
        <taxon>Cryptococcaceae</taxon>
        <taxon>Cryptococcus</taxon>
    </lineage>
</organism>
<dbReference type="RefSeq" id="XP_018998758.1">
    <property type="nucleotide sequence ID" value="XM_019134053.1"/>
</dbReference>
<proteinExistence type="predicted"/>
<feature type="compositionally biased region" description="Polar residues" evidence="1">
    <location>
        <begin position="27"/>
        <end position="40"/>
    </location>
</feature>
<protein>
    <submittedName>
        <fullName evidence="2">Uncharacterized protein</fullName>
    </submittedName>
</protein>
<dbReference type="GeneID" id="30152108"/>
<keyword evidence="3" id="KW-1185">Reference proteome</keyword>
<accession>A0A1E3I989</accession>
<evidence type="ECO:0000313" key="3">
    <source>
        <dbReference type="Proteomes" id="UP000094065"/>
    </source>
</evidence>